<accession>A0A914XV39</accession>
<protein>
    <submittedName>
        <fullName evidence="3">Uncharacterized protein</fullName>
    </submittedName>
</protein>
<evidence type="ECO:0000256" key="1">
    <source>
        <dbReference type="SAM" id="Coils"/>
    </source>
</evidence>
<reference evidence="3" key="1">
    <citation type="submission" date="2022-11" db="UniProtKB">
        <authorList>
            <consortium name="WormBaseParasite"/>
        </authorList>
    </citation>
    <scope>IDENTIFICATION</scope>
</reference>
<keyword evidence="2" id="KW-1185">Reference proteome</keyword>
<organism evidence="2 3">
    <name type="scientific">Panagrolaimus superbus</name>
    <dbReference type="NCBI Taxonomy" id="310955"/>
    <lineage>
        <taxon>Eukaryota</taxon>
        <taxon>Metazoa</taxon>
        <taxon>Ecdysozoa</taxon>
        <taxon>Nematoda</taxon>
        <taxon>Chromadorea</taxon>
        <taxon>Rhabditida</taxon>
        <taxon>Tylenchina</taxon>
        <taxon>Panagrolaimomorpha</taxon>
        <taxon>Panagrolaimoidea</taxon>
        <taxon>Panagrolaimidae</taxon>
        <taxon>Panagrolaimus</taxon>
    </lineage>
</organism>
<feature type="coiled-coil region" evidence="1">
    <location>
        <begin position="46"/>
        <end position="73"/>
    </location>
</feature>
<proteinExistence type="predicted"/>
<evidence type="ECO:0000313" key="3">
    <source>
        <dbReference type="WBParaSite" id="PSU_v2.g10833.t1"/>
    </source>
</evidence>
<dbReference type="Proteomes" id="UP000887577">
    <property type="component" value="Unplaced"/>
</dbReference>
<name>A0A914XV39_9BILA</name>
<dbReference type="AlphaFoldDB" id="A0A914XV39"/>
<sequence length="113" mass="12950">MSGAIRTALGQVRRYARTHLDKYKALLLQNPSPWNIDAMPLFAATLEIFKNDLKKFEKNFEKWQEVLDMMEDDADRKAEQDLFDEAYSSAENGDLIDEAGTCSRSGSARFAYF</sequence>
<evidence type="ECO:0000313" key="2">
    <source>
        <dbReference type="Proteomes" id="UP000887577"/>
    </source>
</evidence>
<keyword evidence="1" id="KW-0175">Coiled coil</keyword>
<dbReference type="WBParaSite" id="PSU_v2.g10833.t1">
    <property type="protein sequence ID" value="PSU_v2.g10833.t1"/>
    <property type="gene ID" value="PSU_v2.g10833"/>
</dbReference>